<evidence type="ECO:0000256" key="1">
    <source>
        <dbReference type="ARBA" id="ARBA00009716"/>
    </source>
</evidence>
<dbReference type="InterPro" id="IPR024188">
    <property type="entry name" value="GltB"/>
</dbReference>
<evidence type="ECO:0000313" key="5">
    <source>
        <dbReference type="EMBL" id="PVE45262.1"/>
    </source>
</evidence>
<dbReference type="SUPFAM" id="SSF51395">
    <property type="entry name" value="FMN-linked oxidoreductases"/>
    <property type="match status" value="1"/>
</dbReference>
<proteinExistence type="inferred from homology"/>
<dbReference type="RefSeq" id="WP_107751759.1">
    <property type="nucleotide sequence ID" value="NZ_QBKF01000005.1"/>
</dbReference>
<dbReference type="FunFam" id="3.20.20.70:FF:000156">
    <property type="entry name" value="Glutamate synthase domain protein"/>
    <property type="match status" value="1"/>
</dbReference>
<protein>
    <submittedName>
        <fullName evidence="5">FMN-binding glutamate synthase family protein</fullName>
    </submittedName>
</protein>
<evidence type="ECO:0000256" key="3">
    <source>
        <dbReference type="SAM" id="Phobius"/>
    </source>
</evidence>
<keyword evidence="3" id="KW-1133">Transmembrane helix</keyword>
<name>A0A2T7UKP5_9RHOB</name>
<comment type="caution">
    <text evidence="5">The sequence shown here is derived from an EMBL/GenBank/DDBJ whole genome shotgun (WGS) entry which is preliminary data.</text>
</comment>
<dbReference type="GO" id="GO:0006537">
    <property type="term" value="P:glutamate biosynthetic process"/>
    <property type="evidence" value="ECO:0007669"/>
    <property type="project" value="InterPro"/>
</dbReference>
<dbReference type="PANTHER" id="PTHR43819:SF1">
    <property type="entry name" value="ARCHAEAL-TYPE GLUTAMATE SYNTHASE [NADPH]"/>
    <property type="match status" value="1"/>
</dbReference>
<gene>
    <name evidence="5" type="ORF">DDE23_22075</name>
</gene>
<evidence type="ECO:0000256" key="2">
    <source>
        <dbReference type="PIRNR" id="PIRNR006429"/>
    </source>
</evidence>
<reference evidence="5 6" key="1">
    <citation type="journal article" date="2011" name="Syst. Appl. Microbiol.">
        <title>Defluviimonas denitrificans gen. nov., sp. nov., and Pararhodobacter aggregans gen. nov., sp. nov., non-phototrophic Rhodobacteraceae from the biofilter of a marine aquaculture.</title>
        <authorList>
            <person name="Foesel B.U."/>
            <person name="Drake H.L."/>
            <person name="Schramm A."/>
        </authorList>
    </citation>
    <scope>NUCLEOTIDE SEQUENCE [LARGE SCALE GENOMIC DNA]</scope>
    <source>
        <strain evidence="5 6">D1-19</strain>
    </source>
</reference>
<dbReference type="InterPro" id="IPR013785">
    <property type="entry name" value="Aldolase_TIM"/>
</dbReference>
<evidence type="ECO:0000313" key="6">
    <source>
        <dbReference type="Proteomes" id="UP000244810"/>
    </source>
</evidence>
<dbReference type="GO" id="GO:0015930">
    <property type="term" value="F:glutamate synthase activity"/>
    <property type="evidence" value="ECO:0007669"/>
    <property type="project" value="InterPro"/>
</dbReference>
<keyword evidence="3" id="KW-0812">Transmembrane</keyword>
<dbReference type="Pfam" id="PF01645">
    <property type="entry name" value="Glu_synthase"/>
    <property type="match status" value="1"/>
</dbReference>
<dbReference type="InterPro" id="IPR002932">
    <property type="entry name" value="Glu_synthdom"/>
</dbReference>
<accession>A0A2T7UKP5</accession>
<sequence>MLSQTLRYSTFALVIVLTVLSAVLLIWSAWFVIPLVIFALLTAVGIYDQMQTQHAILRNYPVLGHLRYFFEMIRPEIRQYLLEDDEAEVPFSREDRNIVYQRAKNVEDKRPFGTKLQVYGGGYMWLTHSIRPKKITNHDFRVRVGGPDCRQPYDLSIYNISAMSFGALSANAILALNKGAKLQGFAHDTGEGGISRYHREGGGDLIYEIGTGYFGCRAPDGSFDAEKFREVAADPQIKMIEIKMSQGAKPGQGGILPAAKITAEIAEARGVPMGVDCHSPDAHSAFSTPIEMMDFIARLRELSGGKPVGFKLCVGHRREFMCIVKAMLKTGVTPDFIVVDGKEGGTGAAPLEFANHMGMPLVEGLTFVHNALRGAGLRDRIKIGASGKLIHAFDIARALAMGADWANSARGFMFAIGCIQAQACHTNHCPSGVATQDKARQRALVVDDKSQRVANFHRNTMKALGDMAGAAGLSHPSDFLPWHLMMRKNERDMVTGQEVFPYMPEGFLLREDDERFGYMARWRRASPDSFEPFDEGV</sequence>
<comment type="similarity">
    <text evidence="1 2">Belongs to the glutamate synthase family.</text>
</comment>
<dbReference type="InterPro" id="IPR027283">
    <property type="entry name" value="YerD"/>
</dbReference>
<evidence type="ECO:0000259" key="4">
    <source>
        <dbReference type="Pfam" id="PF01645"/>
    </source>
</evidence>
<dbReference type="AlphaFoldDB" id="A0A2T7UKP5"/>
<dbReference type="EMBL" id="QDDR01000016">
    <property type="protein sequence ID" value="PVE45262.1"/>
    <property type="molecule type" value="Genomic_DNA"/>
</dbReference>
<dbReference type="CDD" id="cd02808">
    <property type="entry name" value="GltS_FMN"/>
    <property type="match status" value="1"/>
</dbReference>
<dbReference type="OrthoDB" id="9758182at2"/>
<dbReference type="PIRSF" id="PIRSF500060">
    <property type="entry name" value="UCP500060"/>
    <property type="match status" value="1"/>
</dbReference>
<feature type="domain" description="Glutamate synthase" evidence="4">
    <location>
        <begin position="159"/>
        <end position="473"/>
    </location>
</feature>
<dbReference type="PANTHER" id="PTHR43819">
    <property type="entry name" value="ARCHAEAL-TYPE GLUTAMATE SYNTHASE [NADPH]"/>
    <property type="match status" value="1"/>
</dbReference>
<organism evidence="5 6">
    <name type="scientific">Pararhodobacter aggregans</name>
    <dbReference type="NCBI Taxonomy" id="404875"/>
    <lineage>
        <taxon>Bacteria</taxon>
        <taxon>Pseudomonadati</taxon>
        <taxon>Pseudomonadota</taxon>
        <taxon>Alphaproteobacteria</taxon>
        <taxon>Rhodobacterales</taxon>
        <taxon>Paracoccaceae</taxon>
        <taxon>Pararhodobacter</taxon>
    </lineage>
</organism>
<keyword evidence="3" id="KW-0472">Membrane</keyword>
<dbReference type="Proteomes" id="UP000244810">
    <property type="component" value="Unassembled WGS sequence"/>
</dbReference>
<keyword evidence="6" id="KW-1185">Reference proteome</keyword>
<feature type="transmembrane region" description="Helical" evidence="3">
    <location>
        <begin position="12"/>
        <end position="41"/>
    </location>
</feature>
<dbReference type="PIRSF" id="PIRSF006429">
    <property type="entry name" value="GOGAT_lg_2"/>
    <property type="match status" value="1"/>
</dbReference>
<dbReference type="Gene3D" id="3.20.20.70">
    <property type="entry name" value="Aldolase class I"/>
    <property type="match status" value="1"/>
</dbReference>